<evidence type="ECO:0000313" key="2">
    <source>
        <dbReference type="EMBL" id="CAB4152919.1"/>
    </source>
</evidence>
<name>A0A6J5NBG5_9CAUD</name>
<dbReference type="SUPFAM" id="SSF55166">
    <property type="entry name" value="Hedgehog/DD-peptidase"/>
    <property type="match status" value="1"/>
</dbReference>
<feature type="domain" description="Peptidase M15C" evidence="1">
    <location>
        <begin position="89"/>
        <end position="153"/>
    </location>
</feature>
<dbReference type="Pfam" id="PF13539">
    <property type="entry name" value="Peptidase_M15_4"/>
    <property type="match status" value="1"/>
</dbReference>
<reference evidence="2" key="1">
    <citation type="submission" date="2020-04" db="EMBL/GenBank/DDBJ databases">
        <authorList>
            <person name="Chiriac C."/>
            <person name="Salcher M."/>
            <person name="Ghai R."/>
            <person name="Kavagutti S V."/>
        </authorList>
    </citation>
    <scope>NUCLEOTIDE SEQUENCE</scope>
</reference>
<dbReference type="InterPro" id="IPR039561">
    <property type="entry name" value="Peptidase_M15C"/>
</dbReference>
<organism evidence="2">
    <name type="scientific">uncultured Caudovirales phage</name>
    <dbReference type="NCBI Taxonomy" id="2100421"/>
    <lineage>
        <taxon>Viruses</taxon>
        <taxon>Duplodnaviria</taxon>
        <taxon>Heunggongvirae</taxon>
        <taxon>Uroviricota</taxon>
        <taxon>Caudoviricetes</taxon>
        <taxon>Peduoviridae</taxon>
        <taxon>Maltschvirus</taxon>
        <taxon>Maltschvirus maltsch</taxon>
    </lineage>
</organism>
<proteinExistence type="predicted"/>
<keyword evidence="2" id="KW-0121">Carboxypeptidase</keyword>
<protein>
    <submittedName>
        <fullName evidence="2">D-alanyl-D-alanine carboxypeptidase</fullName>
    </submittedName>
</protein>
<evidence type="ECO:0000259" key="1">
    <source>
        <dbReference type="Pfam" id="PF13539"/>
    </source>
</evidence>
<dbReference type="Gene3D" id="3.30.1380.10">
    <property type="match status" value="1"/>
</dbReference>
<keyword evidence="2" id="KW-0378">Hydrolase</keyword>
<dbReference type="InterPro" id="IPR009045">
    <property type="entry name" value="Zn_M74/Hedgehog-like"/>
</dbReference>
<gene>
    <name evidence="2" type="ORF">UFOVP618_34</name>
</gene>
<sequence length="155" mass="17841">MLTTKQLISKYGKPNVTGAGYLVTINLPYPMRLAWDLNTKVSRMSCHKLVADKFLAVFNELLSTYGYDKIVELGIDLFGGCFNFRKMRGGSDWSRHSWGLAIDLDPARNLLKETARTARFARPEYKPMIDIFYKHGFVSLGKEKGYDFMHFEIKE</sequence>
<accession>A0A6J5NBG5</accession>
<dbReference type="EMBL" id="LR796587">
    <property type="protein sequence ID" value="CAB4152919.1"/>
    <property type="molecule type" value="Genomic_DNA"/>
</dbReference>
<keyword evidence="2" id="KW-0645">Protease</keyword>
<dbReference type="GO" id="GO:0004180">
    <property type="term" value="F:carboxypeptidase activity"/>
    <property type="evidence" value="ECO:0007669"/>
    <property type="project" value="UniProtKB-KW"/>
</dbReference>